<dbReference type="Proteomes" id="UP001216390">
    <property type="component" value="Chromosome"/>
</dbReference>
<gene>
    <name evidence="3" type="ORF">PO878_04335</name>
</gene>
<dbReference type="KEGG" id="ima:PO878_04335"/>
<evidence type="ECO:0000313" key="3">
    <source>
        <dbReference type="EMBL" id="WCO67950.1"/>
    </source>
</evidence>
<reference evidence="3" key="1">
    <citation type="submission" date="2023-01" db="EMBL/GenBank/DDBJ databases">
        <title>The diversity of Class Acidimicrobiia in South China Sea sediment environments and the proposal of Iamia marina sp. nov., a novel species of the genus Iamia.</title>
        <authorList>
            <person name="He Y."/>
            <person name="Tian X."/>
        </authorList>
    </citation>
    <scope>NUCLEOTIDE SEQUENCE</scope>
    <source>
        <strain evidence="3">DSM 19957</strain>
    </source>
</reference>
<dbReference type="EMBL" id="CP116942">
    <property type="protein sequence ID" value="WCO67950.1"/>
    <property type="molecule type" value="Genomic_DNA"/>
</dbReference>
<feature type="transmembrane region" description="Helical" evidence="1">
    <location>
        <begin position="6"/>
        <end position="26"/>
    </location>
</feature>
<keyword evidence="1" id="KW-0472">Membrane</keyword>
<dbReference type="AlphaFoldDB" id="A0AAE9Y752"/>
<accession>A0AAE9Y752</accession>
<feature type="domain" description="TadE-like" evidence="2">
    <location>
        <begin position="2"/>
        <end position="41"/>
    </location>
</feature>
<organism evidence="3 4">
    <name type="scientific">Iamia majanohamensis</name>
    <dbReference type="NCBI Taxonomy" id="467976"/>
    <lineage>
        <taxon>Bacteria</taxon>
        <taxon>Bacillati</taxon>
        <taxon>Actinomycetota</taxon>
        <taxon>Acidimicrobiia</taxon>
        <taxon>Acidimicrobiales</taxon>
        <taxon>Iamiaceae</taxon>
        <taxon>Iamia</taxon>
    </lineage>
</organism>
<dbReference type="Pfam" id="PF07811">
    <property type="entry name" value="TadE"/>
    <property type="match status" value="1"/>
</dbReference>
<dbReference type="RefSeq" id="WP_272737467.1">
    <property type="nucleotide sequence ID" value="NZ_CP116942.1"/>
</dbReference>
<keyword evidence="4" id="KW-1185">Reference proteome</keyword>
<evidence type="ECO:0000256" key="1">
    <source>
        <dbReference type="SAM" id="Phobius"/>
    </source>
</evidence>
<evidence type="ECO:0000259" key="2">
    <source>
        <dbReference type="Pfam" id="PF07811"/>
    </source>
</evidence>
<evidence type="ECO:0000313" key="4">
    <source>
        <dbReference type="Proteomes" id="UP001216390"/>
    </source>
</evidence>
<keyword evidence="1" id="KW-1133">Transmembrane helix</keyword>
<dbReference type="InterPro" id="IPR012495">
    <property type="entry name" value="TadE-like_dom"/>
</dbReference>
<proteinExistence type="predicted"/>
<protein>
    <submittedName>
        <fullName evidence="3">Pilus assembly protein</fullName>
    </submittedName>
</protein>
<keyword evidence="1" id="KW-0812">Transmembrane</keyword>
<name>A0AAE9Y752_9ACTN</name>
<sequence length="118" mass="12776">MTSIQVAILFPVILFWIMLIVQYGLWWHAKQVANAAAAEATDAAQISSGTAREGEDAAMSYVAQSGNLDNVTITVSREPTVVTVEVRGDAPQLVPGFDWSVTARSTAPVERFIPEAER</sequence>